<dbReference type="Gene3D" id="2.60.40.10">
    <property type="entry name" value="Immunoglobulins"/>
    <property type="match status" value="1"/>
</dbReference>
<keyword evidence="2" id="KW-1185">Reference proteome</keyword>
<proteinExistence type="predicted"/>
<name>A0ABT5FER3_9GAMM</name>
<protein>
    <submittedName>
        <fullName evidence="1">Ig domain-containing protein</fullName>
    </submittedName>
</protein>
<dbReference type="EMBL" id="JAQOMS010000002">
    <property type="protein sequence ID" value="MDC2890024.1"/>
    <property type="molecule type" value="Genomic_DNA"/>
</dbReference>
<organism evidence="1 2">
    <name type="scientific">Psychrosphaera algicola</name>
    <dbReference type="NCBI Taxonomy" id="3023714"/>
    <lineage>
        <taxon>Bacteria</taxon>
        <taxon>Pseudomonadati</taxon>
        <taxon>Pseudomonadota</taxon>
        <taxon>Gammaproteobacteria</taxon>
        <taxon>Alteromonadales</taxon>
        <taxon>Pseudoalteromonadaceae</taxon>
        <taxon>Psychrosphaera</taxon>
    </lineage>
</organism>
<dbReference type="InterPro" id="IPR015919">
    <property type="entry name" value="Cadherin-like_sf"/>
</dbReference>
<gene>
    <name evidence="1" type="ORF">PN838_16195</name>
</gene>
<dbReference type="Pfam" id="PF05345">
    <property type="entry name" value="He_PIG"/>
    <property type="match status" value="1"/>
</dbReference>
<reference evidence="1 2" key="1">
    <citation type="submission" date="2023-01" db="EMBL/GenBank/DDBJ databases">
        <title>Psychrosphaera sp. nov., isolated from marine algae.</title>
        <authorList>
            <person name="Bayburt H."/>
            <person name="Choi B.J."/>
            <person name="Kim J.M."/>
            <person name="Choi D.G."/>
            <person name="Jeon C.O."/>
        </authorList>
    </citation>
    <scope>NUCLEOTIDE SEQUENCE [LARGE SCALE GENOMIC DNA]</scope>
    <source>
        <strain evidence="1 2">G1-22</strain>
    </source>
</reference>
<accession>A0ABT5FER3</accession>
<evidence type="ECO:0000313" key="1">
    <source>
        <dbReference type="EMBL" id="MDC2890024.1"/>
    </source>
</evidence>
<dbReference type="Proteomes" id="UP001528411">
    <property type="component" value="Unassembled WGS sequence"/>
</dbReference>
<evidence type="ECO:0000313" key="2">
    <source>
        <dbReference type="Proteomes" id="UP001528411"/>
    </source>
</evidence>
<sequence>MDLVKTIDYQIITPLFPLELKTKQLNQAIVGQSFSQQIDVFGALPPYQFSSSALPDGLTLTEDGLLAGTPTSTGDFEIELSIKAANGTTLTSKLALPINNKSDFDTLFCSTIVDFGDSLEASDILDGRFDTIILDKYTSFVNFGTAITTGDSGAYNYQGVKAIENVSLNIGDVVRLIWFNSGDSDILFSPKISFNDADRVSSDDDEIWHTVDEVRVKANHFGVSQFIITESTDASVINVNNNYDNNNILVMDRIELVQPTKLLTDVCLYPFVEF</sequence>
<dbReference type="SUPFAM" id="SSF49313">
    <property type="entry name" value="Cadherin-like"/>
    <property type="match status" value="1"/>
</dbReference>
<dbReference type="RefSeq" id="WP_272181328.1">
    <property type="nucleotide sequence ID" value="NZ_JAQOMS010000002.1"/>
</dbReference>
<dbReference type="InterPro" id="IPR013783">
    <property type="entry name" value="Ig-like_fold"/>
</dbReference>
<comment type="caution">
    <text evidence="1">The sequence shown here is derived from an EMBL/GenBank/DDBJ whole genome shotgun (WGS) entry which is preliminary data.</text>
</comment>